<dbReference type="OrthoDB" id="311172at2759"/>
<gene>
    <name evidence="6" type="ORF">OSB1V03_LOCUS4382</name>
</gene>
<dbReference type="PANTHER" id="PTHR12862">
    <property type="entry name" value="BADF TYPE ATPASE DOMAIN-CONTAINING PROTEIN"/>
    <property type="match status" value="1"/>
</dbReference>
<evidence type="ECO:0000256" key="2">
    <source>
        <dbReference type="ARBA" id="ARBA00012122"/>
    </source>
</evidence>
<evidence type="ECO:0000256" key="4">
    <source>
        <dbReference type="ARBA" id="ARBA00031123"/>
    </source>
</evidence>
<dbReference type="EMBL" id="OC856559">
    <property type="protein sequence ID" value="CAD7623935.1"/>
    <property type="molecule type" value="Genomic_DNA"/>
</dbReference>
<name>A0A7R9KJF0_9ACAR</name>
<comment type="similarity">
    <text evidence="1">Belongs to the eukaryotic-type N-acetylglucosamine kinase family.</text>
</comment>
<dbReference type="InterPro" id="IPR002731">
    <property type="entry name" value="ATPase_BadF"/>
</dbReference>
<dbReference type="PANTHER" id="PTHR12862:SF0">
    <property type="entry name" value="N-ACETYL-D-GLUCOSAMINE KINASE"/>
    <property type="match status" value="1"/>
</dbReference>
<dbReference type="CDD" id="cd24078">
    <property type="entry name" value="ASKHA_NBD_NAGK_meta"/>
    <property type="match status" value="1"/>
</dbReference>
<protein>
    <recommendedName>
        <fullName evidence="3">N-acetyl-D-glucosamine kinase</fullName>
        <ecNumber evidence="2">2.7.1.59</ecNumber>
    </recommendedName>
    <alternativeName>
        <fullName evidence="4">GlcNAc kinase</fullName>
    </alternativeName>
</protein>
<reference evidence="6" key="1">
    <citation type="submission" date="2020-11" db="EMBL/GenBank/DDBJ databases">
        <authorList>
            <person name="Tran Van P."/>
        </authorList>
    </citation>
    <scope>NUCLEOTIDE SEQUENCE</scope>
</reference>
<evidence type="ECO:0000256" key="3">
    <source>
        <dbReference type="ARBA" id="ARBA00014974"/>
    </source>
</evidence>
<dbReference type="EC" id="2.7.1.59" evidence="2"/>
<feature type="domain" description="ATPase BadF/BadG/BcrA/BcrD type" evidence="5">
    <location>
        <begin position="10"/>
        <end position="314"/>
    </location>
</feature>
<evidence type="ECO:0000256" key="1">
    <source>
        <dbReference type="ARBA" id="ARBA00006198"/>
    </source>
</evidence>
<evidence type="ECO:0000259" key="5">
    <source>
        <dbReference type="Pfam" id="PF01869"/>
    </source>
</evidence>
<sequence length="342" mass="36881">MENKTVIFGGLEGGASNSTLVLVSADGHVLAEVASELSTNHWMIGIDECFRRIAQMVTNALKMASLPEETQLSAIGLCLSGCEDETVNKEMSDKFIQQYPSLADQCFVASDTLGSLLTAAPDGGVVLIAGTGSNCLLFNGDQSSVKCGGWGHVLGDYGSAYWIANEAIRAVIESEENFRTIPFNVSAVRRAVFEHFQVVAISQLLSPAYSHFDKRHFAAVCKSIAELAVKDNDPLAKDLFSRAGRVLAEHINGVLPKADPCLLSRSGGLPVVCVGSVFKSWSLLSKAFFETISDKIPEISFKRLVKSSAFGAALNAAKHSGHTIDFDFESNSQLLEHFSRRQ</sequence>
<dbReference type="GO" id="GO:0045127">
    <property type="term" value="F:N-acetylglucosamine kinase activity"/>
    <property type="evidence" value="ECO:0007669"/>
    <property type="project" value="UniProtKB-EC"/>
</dbReference>
<dbReference type="Gene3D" id="3.30.420.40">
    <property type="match status" value="1"/>
</dbReference>
<accession>A0A7R9KJF0</accession>
<dbReference type="Proteomes" id="UP000759131">
    <property type="component" value="Unassembled WGS sequence"/>
</dbReference>
<dbReference type="Pfam" id="PF01869">
    <property type="entry name" value="BcrAD_BadFG"/>
    <property type="match status" value="1"/>
</dbReference>
<organism evidence="6">
    <name type="scientific">Medioppia subpectinata</name>
    <dbReference type="NCBI Taxonomy" id="1979941"/>
    <lineage>
        <taxon>Eukaryota</taxon>
        <taxon>Metazoa</taxon>
        <taxon>Ecdysozoa</taxon>
        <taxon>Arthropoda</taxon>
        <taxon>Chelicerata</taxon>
        <taxon>Arachnida</taxon>
        <taxon>Acari</taxon>
        <taxon>Acariformes</taxon>
        <taxon>Sarcoptiformes</taxon>
        <taxon>Oribatida</taxon>
        <taxon>Brachypylina</taxon>
        <taxon>Oppioidea</taxon>
        <taxon>Oppiidae</taxon>
        <taxon>Medioppia</taxon>
    </lineage>
</organism>
<dbReference type="AlphaFoldDB" id="A0A7R9KJF0"/>
<keyword evidence="7" id="KW-1185">Reference proteome</keyword>
<dbReference type="EMBL" id="CAJPIZ010001984">
    <property type="protein sequence ID" value="CAG2104365.1"/>
    <property type="molecule type" value="Genomic_DNA"/>
</dbReference>
<dbReference type="InterPro" id="IPR039758">
    <property type="entry name" value="NAGK-like"/>
</dbReference>
<dbReference type="InterPro" id="IPR043129">
    <property type="entry name" value="ATPase_NBD"/>
</dbReference>
<evidence type="ECO:0000313" key="6">
    <source>
        <dbReference type="EMBL" id="CAD7623935.1"/>
    </source>
</evidence>
<proteinExistence type="inferred from homology"/>
<dbReference type="SUPFAM" id="SSF53067">
    <property type="entry name" value="Actin-like ATPase domain"/>
    <property type="match status" value="2"/>
</dbReference>
<evidence type="ECO:0000313" key="7">
    <source>
        <dbReference type="Proteomes" id="UP000759131"/>
    </source>
</evidence>